<dbReference type="InterPro" id="IPR052018">
    <property type="entry name" value="PHP_domain"/>
</dbReference>
<dbReference type="InterPro" id="IPR016195">
    <property type="entry name" value="Pol/histidinol_Pase-like"/>
</dbReference>
<protein>
    <submittedName>
        <fullName evidence="2">PHP domain-containing protein</fullName>
    </submittedName>
</protein>
<dbReference type="InterPro" id="IPR004013">
    <property type="entry name" value="PHP_dom"/>
</dbReference>
<gene>
    <name evidence="2" type="ORF">JQM67_00135</name>
</gene>
<organism evidence="2 3">
    <name type="scientific">Anaeromassilibacillus senegalensis</name>
    <dbReference type="NCBI Taxonomy" id="1673717"/>
    <lineage>
        <taxon>Bacteria</taxon>
        <taxon>Bacillati</taxon>
        <taxon>Bacillota</taxon>
        <taxon>Clostridia</taxon>
        <taxon>Eubacteriales</taxon>
        <taxon>Acutalibacteraceae</taxon>
        <taxon>Anaeromassilibacillus</taxon>
    </lineage>
</organism>
<dbReference type="Pfam" id="PF02811">
    <property type="entry name" value="PHP"/>
    <property type="match status" value="1"/>
</dbReference>
<dbReference type="SMART" id="SM00481">
    <property type="entry name" value="POLIIIAc"/>
    <property type="match status" value="1"/>
</dbReference>
<dbReference type="PANTHER" id="PTHR42924">
    <property type="entry name" value="EXONUCLEASE"/>
    <property type="match status" value="1"/>
</dbReference>
<evidence type="ECO:0000313" key="3">
    <source>
        <dbReference type="Proteomes" id="UP001299220"/>
    </source>
</evidence>
<proteinExistence type="predicted"/>
<comment type="caution">
    <text evidence="2">The sequence shown here is derived from an EMBL/GenBank/DDBJ whole genome shotgun (WGS) entry which is preliminary data.</text>
</comment>
<feature type="domain" description="Polymerase/histidinol phosphatase N-terminal" evidence="1">
    <location>
        <begin position="6"/>
        <end position="74"/>
    </location>
</feature>
<evidence type="ECO:0000259" key="1">
    <source>
        <dbReference type="SMART" id="SM00481"/>
    </source>
</evidence>
<dbReference type="Proteomes" id="UP001299220">
    <property type="component" value="Unassembled WGS sequence"/>
</dbReference>
<dbReference type="SUPFAM" id="SSF89550">
    <property type="entry name" value="PHP domain-like"/>
    <property type="match status" value="1"/>
</dbReference>
<dbReference type="RefSeq" id="WP_235321966.1">
    <property type="nucleotide sequence ID" value="NZ_JAFBIT010000001.1"/>
</dbReference>
<name>A0ABS9CJB4_9FIRM</name>
<accession>A0ABS9CJB4</accession>
<dbReference type="InterPro" id="IPR003141">
    <property type="entry name" value="Pol/His_phosphatase_N"/>
</dbReference>
<evidence type="ECO:0000313" key="2">
    <source>
        <dbReference type="EMBL" id="MCF2651018.1"/>
    </source>
</evidence>
<dbReference type="Gene3D" id="3.20.20.140">
    <property type="entry name" value="Metal-dependent hydrolases"/>
    <property type="match status" value="1"/>
</dbReference>
<dbReference type="CDD" id="cd07432">
    <property type="entry name" value="PHP_HisPPase"/>
    <property type="match status" value="1"/>
</dbReference>
<sequence length="248" mass="27143">MKRYRYDLHTHSCLSPCGDNDMTPNNLVNMAALLGCEILALTDHNTCRNTPAAVRVGEQAGILVIPGMELCTAEEAHVVCLFETVEGALDFDEYVQAHTMQIPNRPEIFGEQRILNENDEQIGEIGHLLITASEIGVNEVQALVQGYDGVAFPAHVNKDAYSVIASLGAIPPEAGFRAAELSPEADRAEQLRLHPELESLLLLRDSDAHYLHLMREELAQVALPARTPKALLDLLRGCGAGAFYDFEA</sequence>
<dbReference type="PANTHER" id="PTHR42924:SF3">
    <property type="entry name" value="POLYMERASE_HISTIDINOL PHOSPHATASE N-TERMINAL DOMAIN-CONTAINING PROTEIN"/>
    <property type="match status" value="1"/>
</dbReference>
<reference evidence="2 3" key="1">
    <citation type="submission" date="2020-12" db="EMBL/GenBank/DDBJ databases">
        <title>Whole genome sequences of gut porcine anaerobes.</title>
        <authorList>
            <person name="Kubasova T."/>
            <person name="Jahodarova E."/>
            <person name="Rychlik I."/>
        </authorList>
    </citation>
    <scope>NUCLEOTIDE SEQUENCE [LARGE SCALE GENOMIC DNA]</scope>
    <source>
        <strain evidence="2 3">An867</strain>
    </source>
</reference>
<dbReference type="EMBL" id="JAFBIT010000001">
    <property type="protein sequence ID" value="MCF2651018.1"/>
    <property type="molecule type" value="Genomic_DNA"/>
</dbReference>
<keyword evidence="3" id="KW-1185">Reference proteome</keyword>